<keyword evidence="3" id="KW-1185">Reference proteome</keyword>
<proteinExistence type="predicted"/>
<reference evidence="2 3" key="1">
    <citation type="submission" date="2019-12" db="EMBL/GenBank/DDBJ databases">
        <title>Novel species isolated from a subtropical stream in China.</title>
        <authorList>
            <person name="Lu H."/>
        </authorList>
    </citation>
    <scope>NUCLEOTIDE SEQUENCE [LARGE SCALE GENOMIC DNA]</scope>
    <source>
        <strain evidence="2 3">FT107W</strain>
    </source>
</reference>
<accession>A0A845HE62</accession>
<evidence type="ECO:0000313" key="3">
    <source>
        <dbReference type="Proteomes" id="UP000484875"/>
    </source>
</evidence>
<evidence type="ECO:0000256" key="1">
    <source>
        <dbReference type="SAM" id="Phobius"/>
    </source>
</evidence>
<protein>
    <submittedName>
        <fullName evidence="2">Uncharacterized protein</fullName>
    </submittedName>
</protein>
<keyword evidence="1" id="KW-0472">Membrane</keyword>
<name>A0A845HE62_9BURK</name>
<feature type="transmembrane region" description="Helical" evidence="1">
    <location>
        <begin position="102"/>
        <end position="124"/>
    </location>
</feature>
<dbReference type="Proteomes" id="UP000484875">
    <property type="component" value="Unassembled WGS sequence"/>
</dbReference>
<comment type="caution">
    <text evidence="2">The sequence shown here is derived from an EMBL/GenBank/DDBJ whole genome shotgun (WGS) entry which is preliminary data.</text>
</comment>
<gene>
    <name evidence="2" type="ORF">GTP81_09835</name>
</gene>
<evidence type="ECO:0000313" key="2">
    <source>
        <dbReference type="EMBL" id="MYN17051.1"/>
    </source>
</evidence>
<keyword evidence="1" id="KW-0812">Transmembrane</keyword>
<dbReference type="RefSeq" id="WP_161089700.1">
    <property type="nucleotide sequence ID" value="NZ_WWCV01000013.1"/>
</dbReference>
<sequence>MIKDFLNGGKALRREAATSIESAVARLDAMRVQSVESTRCAAEKIEWVNAANERAHKVLPPNHERLYQLAELNDVESPAPSIAALPSPLEIRLDQLPSIPSLAACAGAGGAAALAAGGAIAVGAALSGPVLALLLVPVLIGVLCGALVQGRRALKVGERYQDFANATRVQADQHAHAMERLGRCADLHLTLTAHLEKQALDKQSALQTVAADTTIAAMLLRDVLNTPLLNEEGAFIQEVVDQLHDQRKRVAKFKDHVDMVAG</sequence>
<dbReference type="EMBL" id="WWCV01000013">
    <property type="protein sequence ID" value="MYN17051.1"/>
    <property type="molecule type" value="Genomic_DNA"/>
</dbReference>
<dbReference type="AlphaFoldDB" id="A0A845HE62"/>
<feature type="transmembrane region" description="Helical" evidence="1">
    <location>
        <begin position="130"/>
        <end position="148"/>
    </location>
</feature>
<organism evidence="2 3">
    <name type="scientific">Duganella vulcania</name>
    <dbReference type="NCBI Taxonomy" id="2692166"/>
    <lineage>
        <taxon>Bacteria</taxon>
        <taxon>Pseudomonadati</taxon>
        <taxon>Pseudomonadota</taxon>
        <taxon>Betaproteobacteria</taxon>
        <taxon>Burkholderiales</taxon>
        <taxon>Oxalobacteraceae</taxon>
        <taxon>Telluria group</taxon>
        <taxon>Duganella</taxon>
    </lineage>
</organism>
<keyword evidence="1" id="KW-1133">Transmembrane helix</keyword>